<evidence type="ECO:0000313" key="5">
    <source>
        <dbReference type="EMBL" id="MDR5892755.1"/>
    </source>
</evidence>
<comment type="similarity">
    <text evidence="1">Belongs to the bacterial solute-binding protein 5 family.</text>
</comment>
<comment type="caution">
    <text evidence="5">The sequence shown here is derived from an EMBL/GenBank/DDBJ whole genome shotgun (WGS) entry which is preliminary data.</text>
</comment>
<reference evidence="5 6" key="1">
    <citation type="submission" date="2023-04" db="EMBL/GenBank/DDBJ databases">
        <title>A long-awaited taxogenomic arrangement of the family Halomonadaceae.</title>
        <authorList>
            <person name="De La Haba R."/>
            <person name="Chuvochina M."/>
            <person name="Wittouck S."/>
            <person name="Arahal D.R."/>
            <person name="Sanchez-Porro C."/>
            <person name="Hugenholtz P."/>
            <person name="Ventosa A."/>
        </authorList>
    </citation>
    <scope>NUCLEOTIDE SEQUENCE [LARGE SCALE GENOMIC DNA]</scope>
    <source>
        <strain evidence="5 6">DSM 17332</strain>
    </source>
</reference>
<gene>
    <name evidence="5" type="ORF">QC820_07980</name>
</gene>
<evidence type="ECO:0000256" key="1">
    <source>
        <dbReference type="ARBA" id="ARBA00005695"/>
    </source>
</evidence>
<protein>
    <submittedName>
        <fullName evidence="5">ABC transporter substrate-binding protein</fullName>
    </submittedName>
</protein>
<dbReference type="PANTHER" id="PTHR30290:SF9">
    <property type="entry name" value="OLIGOPEPTIDE-BINDING PROTEIN APPA"/>
    <property type="match status" value="1"/>
</dbReference>
<dbReference type="EMBL" id="JARWAL010000006">
    <property type="protein sequence ID" value="MDR5892755.1"/>
    <property type="molecule type" value="Genomic_DNA"/>
</dbReference>
<keyword evidence="2" id="KW-0813">Transport</keyword>
<proteinExistence type="inferred from homology"/>
<accession>A0ABU1GL56</accession>
<evidence type="ECO:0000256" key="3">
    <source>
        <dbReference type="ARBA" id="ARBA00022729"/>
    </source>
</evidence>
<keyword evidence="3" id="KW-0732">Signal</keyword>
<name>A0ABU1GL56_9GAMM</name>
<feature type="domain" description="Solute-binding protein family 5" evidence="4">
    <location>
        <begin position="110"/>
        <end position="286"/>
    </location>
</feature>
<dbReference type="Gene3D" id="3.10.105.10">
    <property type="entry name" value="Dipeptide-binding Protein, Domain 3"/>
    <property type="match status" value="1"/>
</dbReference>
<keyword evidence="6" id="KW-1185">Reference proteome</keyword>
<dbReference type="Pfam" id="PF00496">
    <property type="entry name" value="SBP_bac_5"/>
    <property type="match status" value="1"/>
</dbReference>
<dbReference type="RefSeq" id="WP_309636474.1">
    <property type="nucleotide sequence ID" value="NZ_JARWAL010000006.1"/>
</dbReference>
<dbReference type="SUPFAM" id="SSF53850">
    <property type="entry name" value="Periplasmic binding protein-like II"/>
    <property type="match status" value="2"/>
</dbReference>
<dbReference type="Proteomes" id="UP001252270">
    <property type="component" value="Unassembled WGS sequence"/>
</dbReference>
<dbReference type="InterPro" id="IPR000914">
    <property type="entry name" value="SBP_5_dom"/>
</dbReference>
<evidence type="ECO:0000259" key="4">
    <source>
        <dbReference type="Pfam" id="PF00496"/>
    </source>
</evidence>
<dbReference type="InterPro" id="IPR039424">
    <property type="entry name" value="SBP_5"/>
</dbReference>
<evidence type="ECO:0000313" key="6">
    <source>
        <dbReference type="Proteomes" id="UP001252270"/>
    </source>
</evidence>
<dbReference type="PANTHER" id="PTHR30290">
    <property type="entry name" value="PERIPLASMIC BINDING COMPONENT OF ABC TRANSPORTER"/>
    <property type="match status" value="1"/>
</dbReference>
<sequence>MKGVGLGISALLLAAVLLVALSPDRERTEREAGQRAGTVAGAVDAAALAERQGALLDEIVFLRETDLGRVTGLIEAGSHQLFSQGISSPTVVNRLRDSVQADMDLAFGTSSELTLNPAGPILADGSLNPFALPEIREALNWLVDRRHVAEELYGGLAVPRTLPLSTAFPDYARLAEESRALELRYAHDPDRAREAIDAGMGELGAERRAGRWFFDEEPVRLRLLIRTEDERRRVGDYLANLLQGLGFEVERRYRTAEEASRLWIATDPAAGEWHLYTGAWISIVIQRDQADNFSFYYTPRGRAEPLWQAYRPAPEFDELADRLSRRDYASWEERQAMMARALELALVDSSRVWLVDQLNASARAANVEVAADLAGGVSGSALWPYTLRYTDRLGGRLVVGLPGLLGEPWNPVAGSNWAFDRMITRATQDPVVLPDPYTGLYHPQRIARAELAVEAGIPVEQTLDWLTLTREAQIAVPGDAWVDWDALHGRFIPVDEAHPEGLTARTRVRVHYDPELFARRWHDGSWLTPADFVLSWILDFERASEASPLFDPAHLATFEAFRRHFRGWRILSTEPLVIEVYSDQIFPDAESIVAARAPSPLPWHVLMLGILGERRGELAFSSNKADRQRVDWLSLVAGPSLPVLERLLAGVQEQLQEQLSLPYGDALGDWLAPGEPERRFAALDAWQRAFGHFWVGSGPYRLHSVHPVEGSVVLRRFGGFRDPADRWLGLSRAPIPELLLDGPLVVAAGRAPGANGLAAGEREGREGAEFRLAVTVEGAPYPEEELREVSYLLFDGDGALAGRGEAEPLGQGQWRVRLDAETLAGLGSGANSLELAVISRRVALPAFASHVFATLPPGEEVPR</sequence>
<organism evidence="5 6">
    <name type="scientific">Halomonas mongoliensis</name>
    <dbReference type="NCBI Taxonomy" id="321265"/>
    <lineage>
        <taxon>Bacteria</taxon>
        <taxon>Pseudomonadati</taxon>
        <taxon>Pseudomonadota</taxon>
        <taxon>Gammaproteobacteria</taxon>
        <taxon>Oceanospirillales</taxon>
        <taxon>Halomonadaceae</taxon>
        <taxon>Halomonas</taxon>
    </lineage>
</organism>
<evidence type="ECO:0000256" key="2">
    <source>
        <dbReference type="ARBA" id="ARBA00022448"/>
    </source>
</evidence>